<comment type="caution">
    <text evidence="2">The sequence shown here is derived from an EMBL/GenBank/DDBJ whole genome shotgun (WGS) entry which is preliminary data.</text>
</comment>
<evidence type="ECO:0000256" key="1">
    <source>
        <dbReference type="SAM" id="MobiDB-lite"/>
    </source>
</evidence>
<name>A0AAV4CK29_9GAST</name>
<evidence type="ECO:0000313" key="3">
    <source>
        <dbReference type="Proteomes" id="UP000735302"/>
    </source>
</evidence>
<evidence type="ECO:0000313" key="2">
    <source>
        <dbReference type="EMBL" id="GFO32210.1"/>
    </source>
</evidence>
<protein>
    <submittedName>
        <fullName evidence="2">Uncharacterized protein</fullName>
    </submittedName>
</protein>
<feature type="compositionally biased region" description="Basic and acidic residues" evidence="1">
    <location>
        <begin position="71"/>
        <end position="81"/>
    </location>
</feature>
<dbReference type="Proteomes" id="UP000735302">
    <property type="component" value="Unassembled WGS sequence"/>
</dbReference>
<proteinExistence type="predicted"/>
<sequence length="105" mass="11765">MVVEIKDDLLETPVDDDIDDFDDNDDNYDGEGYTDNAAAADNDDDMIVKILTVNGREADPASRGRPYAQRETLRPEGDPTPRGRPYVPRDPMSRGRPNVPRETQS</sequence>
<dbReference type="AlphaFoldDB" id="A0AAV4CK29"/>
<keyword evidence="3" id="KW-1185">Reference proteome</keyword>
<feature type="compositionally biased region" description="Acidic residues" evidence="1">
    <location>
        <begin position="13"/>
        <end position="29"/>
    </location>
</feature>
<reference evidence="2 3" key="1">
    <citation type="journal article" date="2021" name="Elife">
        <title>Chloroplast acquisition without the gene transfer in kleptoplastic sea slugs, Plakobranchus ocellatus.</title>
        <authorList>
            <person name="Maeda T."/>
            <person name="Takahashi S."/>
            <person name="Yoshida T."/>
            <person name="Shimamura S."/>
            <person name="Takaki Y."/>
            <person name="Nagai Y."/>
            <person name="Toyoda A."/>
            <person name="Suzuki Y."/>
            <person name="Arimoto A."/>
            <person name="Ishii H."/>
            <person name="Satoh N."/>
            <person name="Nishiyama T."/>
            <person name="Hasebe M."/>
            <person name="Maruyama T."/>
            <person name="Minagawa J."/>
            <person name="Obokata J."/>
            <person name="Shigenobu S."/>
        </authorList>
    </citation>
    <scope>NUCLEOTIDE SEQUENCE [LARGE SCALE GENOMIC DNA]</scope>
</reference>
<organism evidence="2 3">
    <name type="scientific">Plakobranchus ocellatus</name>
    <dbReference type="NCBI Taxonomy" id="259542"/>
    <lineage>
        <taxon>Eukaryota</taxon>
        <taxon>Metazoa</taxon>
        <taxon>Spiralia</taxon>
        <taxon>Lophotrochozoa</taxon>
        <taxon>Mollusca</taxon>
        <taxon>Gastropoda</taxon>
        <taxon>Heterobranchia</taxon>
        <taxon>Euthyneura</taxon>
        <taxon>Panpulmonata</taxon>
        <taxon>Sacoglossa</taxon>
        <taxon>Placobranchoidea</taxon>
        <taxon>Plakobranchidae</taxon>
        <taxon>Plakobranchus</taxon>
    </lineage>
</organism>
<accession>A0AAV4CK29</accession>
<gene>
    <name evidence="2" type="ORF">PoB_005871500</name>
</gene>
<feature type="region of interest" description="Disordered" evidence="1">
    <location>
        <begin position="54"/>
        <end position="105"/>
    </location>
</feature>
<dbReference type="EMBL" id="BLXT01006571">
    <property type="protein sequence ID" value="GFO32210.1"/>
    <property type="molecule type" value="Genomic_DNA"/>
</dbReference>
<feature type="region of interest" description="Disordered" evidence="1">
    <location>
        <begin position="1"/>
        <end position="38"/>
    </location>
</feature>